<keyword evidence="8 9" id="KW-0472">Membrane</keyword>
<accession>A0A0D5NG55</accession>
<dbReference type="PANTHER" id="PTHR30614:SF20">
    <property type="entry name" value="GLUTAMINE TRANSPORT SYSTEM PERMEASE PROTEIN GLNP"/>
    <property type="match status" value="1"/>
</dbReference>
<reference evidence="12" key="2">
    <citation type="submission" date="2015-03" db="EMBL/GenBank/DDBJ databases">
        <title>Genome sequence of Paenibacillus beijingensis strain DSM 24997T.</title>
        <authorList>
            <person name="Kwak Y."/>
            <person name="Shin J.-H."/>
        </authorList>
    </citation>
    <scope>NUCLEOTIDE SEQUENCE [LARGE SCALE GENOMIC DNA]</scope>
    <source>
        <strain evidence="12">DSM 24997</strain>
    </source>
</reference>
<dbReference type="InterPro" id="IPR043429">
    <property type="entry name" value="ArtM/GltK/GlnP/TcyL/YhdX-like"/>
</dbReference>
<dbReference type="CDD" id="cd06261">
    <property type="entry name" value="TM_PBP2"/>
    <property type="match status" value="1"/>
</dbReference>
<dbReference type="PROSITE" id="PS50928">
    <property type="entry name" value="ABC_TM1"/>
    <property type="match status" value="1"/>
</dbReference>
<evidence type="ECO:0000256" key="5">
    <source>
        <dbReference type="ARBA" id="ARBA00022692"/>
    </source>
</evidence>
<dbReference type="HOGENOM" id="CLU_019602_1_0_9"/>
<feature type="domain" description="ABC transmembrane type-1" evidence="10">
    <location>
        <begin position="19"/>
        <end position="207"/>
    </location>
</feature>
<dbReference type="STRING" id="1126833.VN24_03825"/>
<keyword evidence="5 9" id="KW-0812">Transmembrane</keyword>
<evidence type="ECO:0000259" key="10">
    <source>
        <dbReference type="PROSITE" id="PS50928"/>
    </source>
</evidence>
<dbReference type="KEGG" id="pbj:VN24_03825"/>
<evidence type="ECO:0000256" key="7">
    <source>
        <dbReference type="ARBA" id="ARBA00022989"/>
    </source>
</evidence>
<dbReference type="InterPro" id="IPR035906">
    <property type="entry name" value="MetI-like_sf"/>
</dbReference>
<evidence type="ECO:0000256" key="6">
    <source>
        <dbReference type="ARBA" id="ARBA00022970"/>
    </source>
</evidence>
<dbReference type="OrthoDB" id="9805999at2"/>
<reference evidence="11 12" key="1">
    <citation type="journal article" date="2015" name="J. Biotechnol.">
        <title>Complete genome sequence of Paenibacillus beijingensis 7188(T) (=DSM 24997(T)), a novel rhizobacterium from jujube garden soil.</title>
        <authorList>
            <person name="Kwak Y."/>
            <person name="Shin J.H."/>
        </authorList>
    </citation>
    <scope>NUCLEOTIDE SEQUENCE [LARGE SCALE GENOMIC DNA]</scope>
    <source>
        <strain evidence="11 12">DSM 24997</strain>
    </source>
</reference>
<protein>
    <recommendedName>
        <fullName evidence="10">ABC transmembrane type-1 domain-containing protein</fullName>
    </recommendedName>
</protein>
<evidence type="ECO:0000256" key="9">
    <source>
        <dbReference type="RuleBase" id="RU363032"/>
    </source>
</evidence>
<evidence type="ECO:0000256" key="3">
    <source>
        <dbReference type="ARBA" id="ARBA00022448"/>
    </source>
</evidence>
<dbReference type="EMBL" id="CP011058">
    <property type="protein sequence ID" value="AJY73898.1"/>
    <property type="molecule type" value="Genomic_DNA"/>
</dbReference>
<organism evidence="11 12">
    <name type="scientific">Paenibacillus beijingensis</name>
    <dbReference type="NCBI Taxonomy" id="1126833"/>
    <lineage>
        <taxon>Bacteria</taxon>
        <taxon>Bacillati</taxon>
        <taxon>Bacillota</taxon>
        <taxon>Bacilli</taxon>
        <taxon>Bacillales</taxon>
        <taxon>Paenibacillaceae</taxon>
        <taxon>Paenibacillus</taxon>
    </lineage>
</organism>
<evidence type="ECO:0000256" key="2">
    <source>
        <dbReference type="ARBA" id="ARBA00010072"/>
    </source>
</evidence>
<evidence type="ECO:0000256" key="4">
    <source>
        <dbReference type="ARBA" id="ARBA00022475"/>
    </source>
</evidence>
<evidence type="ECO:0000256" key="1">
    <source>
        <dbReference type="ARBA" id="ARBA00004651"/>
    </source>
</evidence>
<dbReference type="GO" id="GO:0006865">
    <property type="term" value="P:amino acid transport"/>
    <property type="evidence" value="ECO:0007669"/>
    <property type="project" value="UniProtKB-KW"/>
</dbReference>
<dbReference type="InterPro" id="IPR000515">
    <property type="entry name" value="MetI-like"/>
</dbReference>
<dbReference type="PANTHER" id="PTHR30614">
    <property type="entry name" value="MEMBRANE COMPONENT OF AMINO ACID ABC TRANSPORTER"/>
    <property type="match status" value="1"/>
</dbReference>
<keyword evidence="12" id="KW-1185">Reference proteome</keyword>
<feature type="transmembrane region" description="Helical" evidence="9">
    <location>
        <begin position="20"/>
        <end position="45"/>
    </location>
</feature>
<feature type="transmembrane region" description="Helical" evidence="9">
    <location>
        <begin position="57"/>
        <end position="79"/>
    </location>
</feature>
<dbReference type="NCBIfam" id="TIGR01726">
    <property type="entry name" value="HEQRo_perm_3TM"/>
    <property type="match status" value="1"/>
</dbReference>
<evidence type="ECO:0000313" key="12">
    <source>
        <dbReference type="Proteomes" id="UP000032633"/>
    </source>
</evidence>
<dbReference type="Gene3D" id="1.10.3720.10">
    <property type="entry name" value="MetI-like"/>
    <property type="match status" value="1"/>
</dbReference>
<keyword evidence="3 9" id="KW-0813">Transport</keyword>
<name>A0A0D5NG55_9BACL</name>
<dbReference type="GO" id="GO:0043190">
    <property type="term" value="C:ATP-binding cassette (ABC) transporter complex"/>
    <property type="evidence" value="ECO:0007669"/>
    <property type="project" value="InterPro"/>
</dbReference>
<dbReference type="GO" id="GO:0022857">
    <property type="term" value="F:transmembrane transporter activity"/>
    <property type="evidence" value="ECO:0007669"/>
    <property type="project" value="InterPro"/>
</dbReference>
<feature type="transmembrane region" description="Helical" evidence="9">
    <location>
        <begin position="186"/>
        <end position="203"/>
    </location>
</feature>
<dbReference type="PATRIC" id="fig|1126833.4.peg.830"/>
<sequence>MKFDFSIVLDQMPYLLRGLIVTLEMSALAIAAGAVLGILSALFLLSGFKWLEWPVKLFINLVRGVPFLIQILIVYYGLASFGLKLPAFISAVLAMALNTAAFQAEIIRAGIESVAKGQRESAIALGMSRTQTMLRIVLPQAFTKVIPSLTNEFIILLKNSSLVSVISVIELTRVSQQAVSSTYRPTEIYVTVAVLYFLMNLLISRASRYWERRTAAYR</sequence>
<keyword evidence="7 9" id="KW-1133">Transmembrane helix</keyword>
<dbReference type="SUPFAM" id="SSF161098">
    <property type="entry name" value="MetI-like"/>
    <property type="match status" value="1"/>
</dbReference>
<evidence type="ECO:0000256" key="8">
    <source>
        <dbReference type="ARBA" id="ARBA00023136"/>
    </source>
</evidence>
<dbReference type="RefSeq" id="WP_045669333.1">
    <property type="nucleotide sequence ID" value="NZ_CP011058.1"/>
</dbReference>
<comment type="similarity">
    <text evidence="2">Belongs to the binding-protein-dependent transport system permease family. HisMQ subfamily.</text>
</comment>
<dbReference type="Proteomes" id="UP000032633">
    <property type="component" value="Chromosome"/>
</dbReference>
<dbReference type="Pfam" id="PF00528">
    <property type="entry name" value="BPD_transp_1"/>
    <property type="match status" value="1"/>
</dbReference>
<keyword evidence="4" id="KW-1003">Cell membrane</keyword>
<dbReference type="AlphaFoldDB" id="A0A0D5NG55"/>
<dbReference type="FunFam" id="1.10.3720.10:FF:000033">
    <property type="entry name" value="Polar amino acid ABC transporter permease"/>
    <property type="match status" value="1"/>
</dbReference>
<keyword evidence="6" id="KW-0029">Amino-acid transport</keyword>
<gene>
    <name evidence="11" type="ORF">VN24_03825</name>
</gene>
<comment type="subcellular location">
    <subcellularLocation>
        <location evidence="1 9">Cell membrane</location>
        <topology evidence="1 9">Multi-pass membrane protein</topology>
    </subcellularLocation>
</comment>
<dbReference type="InterPro" id="IPR010065">
    <property type="entry name" value="AA_ABC_transptr_permease_3TM"/>
</dbReference>
<evidence type="ECO:0000313" key="11">
    <source>
        <dbReference type="EMBL" id="AJY73898.1"/>
    </source>
</evidence>
<proteinExistence type="inferred from homology"/>